<proteinExistence type="predicted"/>
<gene>
    <name evidence="4" type="primary">LOC106813230</name>
</gene>
<sequence length="184" mass="19753">MYLGEATRYHYIGCFEDEPTDNDFDTRTRMSGTLTPTVCAAHCTDRGYIFMGLGGGRNCKCGMAYGKHGEQPDTGCNVACPGDGTFMCGALGLNSVYRIYKYDNFNELLFHDSLVSAGDELTRNVTTSPVGVASVLRCGVHCLASPSCFGVVWIPGSVKNCVLISGIGNPGVYTIPTGGKYYHN</sequence>
<dbReference type="GeneID" id="106813230"/>
<dbReference type="PANTHER" id="PTHR45964:SF5">
    <property type="entry name" value="WSCD FAMILY MEMBER CG9164"/>
    <property type="match status" value="1"/>
</dbReference>
<name>A0ABM1EKS6_PRICU</name>
<dbReference type="PANTHER" id="PTHR45964">
    <property type="entry name" value="WSCD FAMILY MEMBER CG9164"/>
    <property type="match status" value="1"/>
</dbReference>
<feature type="domain" description="WSC" evidence="2">
    <location>
        <begin position="8"/>
        <end position="100"/>
    </location>
</feature>
<dbReference type="Pfam" id="PF01822">
    <property type="entry name" value="WSC"/>
    <property type="match status" value="1"/>
</dbReference>
<dbReference type="InterPro" id="IPR002889">
    <property type="entry name" value="WSC_carb-bd"/>
</dbReference>
<evidence type="ECO:0000259" key="2">
    <source>
        <dbReference type="PROSITE" id="PS51212"/>
    </source>
</evidence>
<dbReference type="SMART" id="SM00321">
    <property type="entry name" value="WSC"/>
    <property type="match status" value="1"/>
</dbReference>
<dbReference type="PROSITE" id="PS51212">
    <property type="entry name" value="WSC"/>
    <property type="match status" value="1"/>
</dbReference>
<evidence type="ECO:0000313" key="3">
    <source>
        <dbReference type="Proteomes" id="UP000695022"/>
    </source>
</evidence>
<keyword evidence="3" id="KW-1185">Reference proteome</keyword>
<reference evidence="4" key="1">
    <citation type="submission" date="2025-08" db="UniProtKB">
        <authorList>
            <consortium name="RefSeq"/>
        </authorList>
    </citation>
    <scope>IDENTIFICATION</scope>
</reference>
<dbReference type="InterPro" id="IPR051589">
    <property type="entry name" value="Sialate-O-sulfotransferase"/>
</dbReference>
<evidence type="ECO:0000313" key="4">
    <source>
        <dbReference type="RefSeq" id="XP_014672797.1"/>
    </source>
</evidence>
<dbReference type="Proteomes" id="UP000695022">
    <property type="component" value="Unplaced"/>
</dbReference>
<organism evidence="3 4">
    <name type="scientific">Priapulus caudatus</name>
    <name type="common">Priapulid worm</name>
    <dbReference type="NCBI Taxonomy" id="37621"/>
    <lineage>
        <taxon>Eukaryota</taxon>
        <taxon>Metazoa</taxon>
        <taxon>Ecdysozoa</taxon>
        <taxon>Scalidophora</taxon>
        <taxon>Priapulida</taxon>
        <taxon>Priapulimorpha</taxon>
        <taxon>Priapulimorphida</taxon>
        <taxon>Priapulidae</taxon>
        <taxon>Priapulus</taxon>
    </lineage>
</organism>
<keyword evidence="1" id="KW-0677">Repeat</keyword>
<accession>A0ABM1EKS6</accession>
<evidence type="ECO:0000256" key="1">
    <source>
        <dbReference type="ARBA" id="ARBA00022737"/>
    </source>
</evidence>
<protein>
    <submittedName>
        <fullName evidence="4">Protein SLG1-like</fullName>
    </submittedName>
</protein>
<dbReference type="RefSeq" id="XP_014672797.1">
    <property type="nucleotide sequence ID" value="XM_014817311.1"/>
</dbReference>